<proteinExistence type="predicted"/>
<reference evidence="2" key="1">
    <citation type="submission" date="2020-10" db="EMBL/GenBank/DDBJ databases">
        <authorList>
            <person name="Kikuchi T."/>
        </authorList>
    </citation>
    <scope>NUCLEOTIDE SEQUENCE</scope>
    <source>
        <strain evidence="2">NKZ352</strain>
    </source>
</reference>
<accession>A0A8S1GTT0</accession>
<evidence type="ECO:0000313" key="2">
    <source>
        <dbReference type="EMBL" id="CAD6187046.1"/>
    </source>
</evidence>
<comment type="caution">
    <text evidence="2">The sequence shown here is derived from an EMBL/GenBank/DDBJ whole genome shotgun (WGS) entry which is preliminary data.</text>
</comment>
<evidence type="ECO:0000313" key="3">
    <source>
        <dbReference type="Proteomes" id="UP000835052"/>
    </source>
</evidence>
<dbReference type="EMBL" id="CAJGYM010000005">
    <property type="protein sequence ID" value="CAD6187046.1"/>
    <property type="molecule type" value="Genomic_DNA"/>
</dbReference>
<evidence type="ECO:0000256" key="1">
    <source>
        <dbReference type="SAM" id="MobiDB-lite"/>
    </source>
</evidence>
<feature type="compositionally biased region" description="Basic and acidic residues" evidence="1">
    <location>
        <begin position="17"/>
        <end position="29"/>
    </location>
</feature>
<organism evidence="2 3">
    <name type="scientific">Caenorhabditis auriculariae</name>
    <dbReference type="NCBI Taxonomy" id="2777116"/>
    <lineage>
        <taxon>Eukaryota</taxon>
        <taxon>Metazoa</taxon>
        <taxon>Ecdysozoa</taxon>
        <taxon>Nematoda</taxon>
        <taxon>Chromadorea</taxon>
        <taxon>Rhabditida</taxon>
        <taxon>Rhabditina</taxon>
        <taxon>Rhabditomorpha</taxon>
        <taxon>Rhabditoidea</taxon>
        <taxon>Rhabditidae</taxon>
        <taxon>Peloderinae</taxon>
        <taxon>Caenorhabditis</taxon>
    </lineage>
</organism>
<protein>
    <submittedName>
        <fullName evidence="2">Uncharacterized protein</fullName>
    </submittedName>
</protein>
<gene>
    <name evidence="2" type="ORF">CAUJ_LOCUS2965</name>
</gene>
<sequence>MELLMWCRMEAGEDEENSKKSSRTEKQNEAARPAGRQAQIATLMYWRRINGSLGSVPKKKKMTAGDLSSFAKTRVRGGRTAKRIFG</sequence>
<feature type="region of interest" description="Disordered" evidence="1">
    <location>
        <begin position="11"/>
        <end position="35"/>
    </location>
</feature>
<name>A0A8S1GTT0_9PELO</name>
<keyword evidence="3" id="KW-1185">Reference proteome</keyword>
<dbReference type="AlphaFoldDB" id="A0A8S1GTT0"/>
<dbReference type="Proteomes" id="UP000835052">
    <property type="component" value="Unassembled WGS sequence"/>
</dbReference>